<proteinExistence type="predicted"/>
<reference evidence="2 3" key="1">
    <citation type="journal article" date="2019" name="Int. J. Syst. Evol. Microbiol.">
        <title>The Global Catalogue of Microorganisms (GCM) 10K type strain sequencing project: providing services to taxonomists for standard genome sequencing and annotation.</title>
        <authorList>
            <consortium name="The Broad Institute Genomics Platform"/>
            <consortium name="The Broad Institute Genome Sequencing Center for Infectious Disease"/>
            <person name="Wu L."/>
            <person name="Ma J."/>
        </authorList>
    </citation>
    <scope>NUCLEOTIDE SEQUENCE [LARGE SCALE GENOMIC DNA]</scope>
    <source>
        <strain evidence="2 3">JCM 6305</strain>
    </source>
</reference>
<evidence type="ECO:0000313" key="2">
    <source>
        <dbReference type="EMBL" id="GAA2439720.1"/>
    </source>
</evidence>
<dbReference type="PANTHER" id="PTHR30007:SF0">
    <property type="entry name" value="TRANSPOSASE"/>
    <property type="match status" value="1"/>
</dbReference>
<dbReference type="Proteomes" id="UP001501638">
    <property type="component" value="Unassembled WGS sequence"/>
</dbReference>
<organism evidence="2 3">
    <name type="scientific">Streptomyces macrosporus</name>
    <dbReference type="NCBI Taxonomy" id="44032"/>
    <lineage>
        <taxon>Bacteria</taxon>
        <taxon>Bacillati</taxon>
        <taxon>Actinomycetota</taxon>
        <taxon>Actinomycetes</taxon>
        <taxon>Kitasatosporales</taxon>
        <taxon>Streptomycetaceae</taxon>
        <taxon>Streptomyces</taxon>
    </lineage>
</organism>
<evidence type="ECO:0008006" key="4">
    <source>
        <dbReference type="Google" id="ProtNLM"/>
    </source>
</evidence>
<comment type="caution">
    <text evidence="2">The sequence shown here is derived from an EMBL/GenBank/DDBJ whole genome shotgun (WGS) entry which is preliminary data.</text>
</comment>
<gene>
    <name evidence="2" type="ORF">GCM10010405_23840</name>
</gene>
<name>A0ABN3JT22_9ACTN</name>
<dbReference type="EMBL" id="BAAASZ010000018">
    <property type="protein sequence ID" value="GAA2439720.1"/>
    <property type="molecule type" value="Genomic_DNA"/>
</dbReference>
<protein>
    <recommendedName>
        <fullName evidence="4">Transposase</fullName>
    </recommendedName>
</protein>
<dbReference type="PANTHER" id="PTHR30007">
    <property type="entry name" value="PHP DOMAIN PROTEIN"/>
    <property type="match status" value="1"/>
</dbReference>
<keyword evidence="3" id="KW-1185">Reference proteome</keyword>
<feature type="region of interest" description="Disordered" evidence="1">
    <location>
        <begin position="1"/>
        <end position="49"/>
    </location>
</feature>
<accession>A0ABN3JT22</accession>
<evidence type="ECO:0000256" key="1">
    <source>
        <dbReference type="SAM" id="MobiDB-lite"/>
    </source>
</evidence>
<feature type="compositionally biased region" description="Low complexity" evidence="1">
    <location>
        <begin position="24"/>
        <end position="44"/>
    </location>
</feature>
<sequence length="103" mass="11694">MAASPPAVVCSPRAGSGGSRSMPAARAWRLSRSSRRTASSQSGRRSPRRWVIERTLGRLMHHRHLARDDETLPHRFEAMIHLAMIDLANRRLARESTPNWRDT</sequence>
<evidence type="ECO:0000313" key="3">
    <source>
        <dbReference type="Proteomes" id="UP001501638"/>
    </source>
</evidence>